<evidence type="ECO:0000313" key="3">
    <source>
        <dbReference type="EMBL" id="TYC08092.1"/>
    </source>
</evidence>
<organism evidence="3 4">
    <name type="scientific">Actinomadura syzygii</name>
    <dbReference type="NCBI Taxonomy" id="1427538"/>
    <lineage>
        <taxon>Bacteria</taxon>
        <taxon>Bacillati</taxon>
        <taxon>Actinomycetota</taxon>
        <taxon>Actinomycetes</taxon>
        <taxon>Streptosporangiales</taxon>
        <taxon>Thermomonosporaceae</taxon>
        <taxon>Actinomadura</taxon>
    </lineage>
</organism>
<comment type="caution">
    <text evidence="3">The sequence shown here is derived from an EMBL/GenBank/DDBJ whole genome shotgun (WGS) entry which is preliminary data.</text>
</comment>
<dbReference type="Proteomes" id="UP000322634">
    <property type="component" value="Unassembled WGS sequence"/>
</dbReference>
<name>A0A5D0TS02_9ACTN</name>
<proteinExistence type="inferred from homology"/>
<dbReference type="RefSeq" id="WP_148355724.1">
    <property type="nucleotide sequence ID" value="NZ_JBHSBF010000001.1"/>
</dbReference>
<evidence type="ECO:0000259" key="2">
    <source>
        <dbReference type="Pfam" id="PF01575"/>
    </source>
</evidence>
<dbReference type="InterPro" id="IPR039375">
    <property type="entry name" value="NodN-like"/>
</dbReference>
<dbReference type="Gene3D" id="3.10.129.10">
    <property type="entry name" value="Hotdog Thioesterase"/>
    <property type="match status" value="1"/>
</dbReference>
<protein>
    <submittedName>
        <fullName evidence="3">MaoC family dehydratase</fullName>
    </submittedName>
</protein>
<reference evidence="3 4" key="1">
    <citation type="submission" date="2019-08" db="EMBL/GenBank/DDBJ databases">
        <title>Actinomadura sp. nov. CYP1-5 isolated from mountain soil.</title>
        <authorList>
            <person name="Songsumanus A."/>
            <person name="Kuncharoen N."/>
            <person name="Kudo T."/>
            <person name="Yuki M."/>
            <person name="Igarashi Y."/>
            <person name="Tanasupawat S."/>
        </authorList>
    </citation>
    <scope>NUCLEOTIDE SEQUENCE [LARGE SCALE GENOMIC DNA]</scope>
    <source>
        <strain evidence="3 4">GKU157</strain>
    </source>
</reference>
<dbReference type="CDD" id="cd03450">
    <property type="entry name" value="NodN"/>
    <property type="match status" value="1"/>
</dbReference>
<dbReference type="PANTHER" id="PTHR42993:SF1">
    <property type="entry name" value="MAOC-LIKE DEHYDRATASE DOMAIN-CONTAINING PROTEIN"/>
    <property type="match status" value="1"/>
</dbReference>
<dbReference type="InterPro" id="IPR029069">
    <property type="entry name" value="HotDog_dom_sf"/>
</dbReference>
<keyword evidence="4" id="KW-1185">Reference proteome</keyword>
<evidence type="ECO:0000313" key="4">
    <source>
        <dbReference type="Proteomes" id="UP000322634"/>
    </source>
</evidence>
<dbReference type="AlphaFoldDB" id="A0A5D0TS02"/>
<dbReference type="PANTHER" id="PTHR42993">
    <property type="entry name" value="MAOC-LIKE DEHYDRATASE DOMAIN-CONTAINING PROTEIN"/>
    <property type="match status" value="1"/>
</dbReference>
<accession>A0A5D0TS02</accession>
<dbReference type="InterPro" id="IPR002539">
    <property type="entry name" value="MaoC-like_dom"/>
</dbReference>
<dbReference type="EMBL" id="VSFF01000018">
    <property type="protein sequence ID" value="TYC08092.1"/>
    <property type="molecule type" value="Genomic_DNA"/>
</dbReference>
<dbReference type="Pfam" id="PF01575">
    <property type="entry name" value="MaoC_dehydratas"/>
    <property type="match status" value="1"/>
</dbReference>
<comment type="similarity">
    <text evidence="1">Belongs to the enoyl-CoA hydratase/isomerase family.</text>
</comment>
<dbReference type="SUPFAM" id="SSF54637">
    <property type="entry name" value="Thioesterase/thiol ester dehydrase-isomerase"/>
    <property type="match status" value="1"/>
</dbReference>
<dbReference type="OrthoDB" id="9801735at2"/>
<evidence type="ECO:0000256" key="1">
    <source>
        <dbReference type="ARBA" id="ARBA00005254"/>
    </source>
</evidence>
<gene>
    <name evidence="3" type="ORF">FXF65_40210</name>
</gene>
<sequence>MTASAKGVPRRFSGIDAFRACVGEEIGVGEWFEIDQERIDAFAEITGDRQWIHVDPVRAASGPYGATIAHGYLTLSLIPVLGRGIYTVDGVRMTINYGLDRVRFPRAVPVGSRIRSRATLVSADDADSGVRAVVRHTIEIEGQDRPACVAETVRLLVP</sequence>
<feature type="domain" description="MaoC-like" evidence="2">
    <location>
        <begin position="22"/>
        <end position="137"/>
    </location>
</feature>